<keyword evidence="1" id="KW-0805">Transcription regulation</keyword>
<dbReference type="SUPFAM" id="SSF46689">
    <property type="entry name" value="Homeodomain-like"/>
    <property type="match status" value="1"/>
</dbReference>
<keyword evidence="4" id="KW-0472">Membrane</keyword>
<evidence type="ECO:0000313" key="7">
    <source>
        <dbReference type="Proteomes" id="UP001198200"/>
    </source>
</evidence>
<dbReference type="PROSITE" id="PS00041">
    <property type="entry name" value="HTH_ARAC_FAMILY_1"/>
    <property type="match status" value="1"/>
</dbReference>
<dbReference type="InterPro" id="IPR009057">
    <property type="entry name" value="Homeodomain-like_sf"/>
</dbReference>
<keyword evidence="7" id="KW-1185">Reference proteome</keyword>
<reference evidence="6 7" key="1">
    <citation type="submission" date="2021-10" db="EMBL/GenBank/DDBJ databases">
        <title>Anaerobic single-cell dispensing facilitates the cultivation of human gut bacteria.</title>
        <authorList>
            <person name="Afrizal A."/>
        </authorList>
    </citation>
    <scope>NUCLEOTIDE SEQUENCE [LARGE SCALE GENOMIC DNA]</scope>
    <source>
        <strain evidence="6 7">CLA-AA-H224</strain>
    </source>
</reference>
<evidence type="ECO:0000256" key="3">
    <source>
        <dbReference type="ARBA" id="ARBA00023163"/>
    </source>
</evidence>
<feature type="domain" description="HTH araC/xylS-type" evidence="5">
    <location>
        <begin position="662"/>
        <end position="761"/>
    </location>
</feature>
<evidence type="ECO:0000256" key="2">
    <source>
        <dbReference type="ARBA" id="ARBA00023125"/>
    </source>
</evidence>
<comment type="caution">
    <text evidence="6">The sequence shown here is derived from an EMBL/GenBank/DDBJ whole genome shotgun (WGS) entry which is preliminary data.</text>
</comment>
<dbReference type="PANTHER" id="PTHR43280:SF2">
    <property type="entry name" value="HTH-TYPE TRANSCRIPTIONAL REGULATOR EXSA"/>
    <property type="match status" value="1"/>
</dbReference>
<feature type="transmembrane region" description="Helical" evidence="4">
    <location>
        <begin position="298"/>
        <end position="325"/>
    </location>
</feature>
<dbReference type="SMART" id="SM00342">
    <property type="entry name" value="HTH_ARAC"/>
    <property type="match status" value="1"/>
</dbReference>
<gene>
    <name evidence="6" type="ORF">LKD48_09015</name>
</gene>
<dbReference type="InterPro" id="IPR020449">
    <property type="entry name" value="Tscrpt_reg_AraC-type_HTH"/>
</dbReference>
<evidence type="ECO:0000256" key="1">
    <source>
        <dbReference type="ARBA" id="ARBA00023015"/>
    </source>
</evidence>
<dbReference type="GO" id="GO:0003700">
    <property type="term" value="F:DNA-binding transcription factor activity"/>
    <property type="evidence" value="ECO:0007669"/>
    <property type="project" value="InterPro"/>
</dbReference>
<keyword evidence="3" id="KW-0804">Transcription</keyword>
<dbReference type="EMBL" id="JAJEQN010000020">
    <property type="protein sequence ID" value="MCC2221771.1"/>
    <property type="molecule type" value="Genomic_DNA"/>
</dbReference>
<dbReference type="InterPro" id="IPR018060">
    <property type="entry name" value="HTH_AraC"/>
</dbReference>
<dbReference type="PRINTS" id="PR00032">
    <property type="entry name" value="HTHARAC"/>
</dbReference>
<keyword evidence="4" id="KW-1133">Transmembrane helix</keyword>
<protein>
    <submittedName>
        <fullName evidence="6">AraC family transcriptional regulator</fullName>
    </submittedName>
</protein>
<evidence type="ECO:0000259" key="5">
    <source>
        <dbReference type="PROSITE" id="PS01124"/>
    </source>
</evidence>
<name>A0AAE3JCD9_9FIRM</name>
<feature type="transmembrane region" description="Helical" evidence="4">
    <location>
        <begin position="25"/>
        <end position="47"/>
    </location>
</feature>
<dbReference type="AlphaFoldDB" id="A0AAE3JCD9"/>
<proteinExistence type="predicted"/>
<dbReference type="Gene3D" id="1.10.10.60">
    <property type="entry name" value="Homeodomain-like"/>
    <property type="match status" value="2"/>
</dbReference>
<dbReference type="Proteomes" id="UP001198200">
    <property type="component" value="Unassembled WGS sequence"/>
</dbReference>
<sequence>MKQHHSPLTLYRQELKKHSYFKQLFHTYALVSAALFLLFSALITYYVNDDYRHTLSDMQERSINRAYQLNQSVLQDIASSCFKIMEDADMSALLYSTDYTQTTGLQGRKIYDQMKQTSSLIHSLYFINFRTGTVLDAYNRSPIETHYDQELFTFLQEHTPNIAFYYGLPRWVSRGPKFASQRVFSLIIHTSKLGAIVVNIDCDAYEEMIQLESSDYINILEVCGDGDVLISSDPELWGTNVNDDDTYKKITERVSKTDHFLEGSGLLKSRVVYLHNSGMDLTYYSVFNQNALYTSNHLIWVVLLYGVCFIVLGMLVTFGVSVIVYKPFRLFKETITNSSALTETTVQTAGMDDFTYLSGIYQNITTANAHLQAMSNNWLKEKDRITLKRLMTNGINANQIYPQEYEALNQYFCHAYSQIVVISIDFSSSQKEDSGGIGLLRYSISNVFNELMESKVLFINMDMFFPSVIYFVNHDDATNETLRSILLEGQEFMQSTFQITLSIGVSERVRDLDELSFSHRSAQDALNRRFLTGDGSIHFADELSLPSPAAEHYPYELDSAAIAALKNTDFDAFSNALTDLFNVIRQFHLDQTIRSILQFEVAMQRFENANDLMVQTLPWEIAILTQLDINTIQNYLLNRGKQDIEELAEIKSHSSEKPELIHTILELVDSNLSNPNLSVVFLAGEVHLSVNYLRSIFKENTGDSLSNYIIQKKLELICHLLADTNTSLQDISDQLGFSTKNYFFTFFKKHMGTTPNEYRKEKKQNEQ</sequence>
<organism evidence="6 7">
    <name type="scientific">Anthropogastromicrobium aceti</name>
    <dbReference type="NCBI Taxonomy" id="2981768"/>
    <lineage>
        <taxon>Bacteria</taxon>
        <taxon>Bacillati</taxon>
        <taxon>Bacillota</taxon>
        <taxon>Clostridia</taxon>
        <taxon>Lachnospirales</taxon>
        <taxon>Lachnospiraceae</taxon>
        <taxon>Anthropogastromicrobium</taxon>
    </lineage>
</organism>
<dbReference type="RefSeq" id="WP_066563842.1">
    <property type="nucleotide sequence ID" value="NZ_JAJEQN010000020.1"/>
</dbReference>
<dbReference type="PROSITE" id="PS01124">
    <property type="entry name" value="HTH_ARAC_FAMILY_2"/>
    <property type="match status" value="1"/>
</dbReference>
<evidence type="ECO:0000313" key="6">
    <source>
        <dbReference type="EMBL" id="MCC2221771.1"/>
    </source>
</evidence>
<keyword evidence="2" id="KW-0238">DNA-binding</keyword>
<evidence type="ECO:0000256" key="4">
    <source>
        <dbReference type="SAM" id="Phobius"/>
    </source>
</evidence>
<dbReference type="GO" id="GO:0043565">
    <property type="term" value="F:sequence-specific DNA binding"/>
    <property type="evidence" value="ECO:0007669"/>
    <property type="project" value="InterPro"/>
</dbReference>
<keyword evidence="4" id="KW-0812">Transmembrane</keyword>
<dbReference type="Pfam" id="PF12833">
    <property type="entry name" value="HTH_18"/>
    <property type="match status" value="1"/>
</dbReference>
<accession>A0AAE3JCD9</accession>
<dbReference type="InterPro" id="IPR018062">
    <property type="entry name" value="HTH_AraC-typ_CS"/>
</dbReference>
<dbReference type="PANTHER" id="PTHR43280">
    <property type="entry name" value="ARAC-FAMILY TRANSCRIPTIONAL REGULATOR"/>
    <property type="match status" value="1"/>
</dbReference>